<sequence>MPMAASNPNPKDNKEDATVIKLLLSNDMVGSLGNLYQSIGKFNSNYLQSNINKETFLNPKYLLKGISSTIPLFCSNFPSKPTAQKLYLCLRLDYGSHEIPDSHKYVAIHPKAWCPRSKNKMSSELTFFATDKGLSSFALSSASGEEGYVKGATSCPLSSELLIKEV</sequence>
<name>A0A978VP08_ZIZJJ</name>
<dbReference type="AlphaFoldDB" id="A0A978VP08"/>
<proteinExistence type="predicted"/>
<dbReference type="InterPro" id="IPR007750">
    <property type="entry name" value="DUF674"/>
</dbReference>
<dbReference type="EMBL" id="JAEACU010000003">
    <property type="protein sequence ID" value="KAH7537283.1"/>
    <property type="molecule type" value="Genomic_DNA"/>
</dbReference>
<evidence type="ECO:0000313" key="2">
    <source>
        <dbReference type="Proteomes" id="UP000813462"/>
    </source>
</evidence>
<protein>
    <submittedName>
        <fullName evidence="1">Uncharacterized protein</fullName>
    </submittedName>
</protein>
<dbReference type="Proteomes" id="UP000813462">
    <property type="component" value="Unassembled WGS sequence"/>
</dbReference>
<dbReference type="PANTHER" id="PTHR33103:SF19">
    <property type="entry name" value="OS09G0544700 PROTEIN"/>
    <property type="match status" value="1"/>
</dbReference>
<gene>
    <name evidence="1" type="ORF">FEM48_Zijuj03G0076300</name>
</gene>
<accession>A0A978VP08</accession>
<comment type="caution">
    <text evidence="1">The sequence shown here is derived from an EMBL/GenBank/DDBJ whole genome shotgun (WGS) entry which is preliminary data.</text>
</comment>
<evidence type="ECO:0000313" key="1">
    <source>
        <dbReference type="EMBL" id="KAH7537283.1"/>
    </source>
</evidence>
<organism evidence="1 2">
    <name type="scientific">Ziziphus jujuba var. spinosa</name>
    <dbReference type="NCBI Taxonomy" id="714518"/>
    <lineage>
        <taxon>Eukaryota</taxon>
        <taxon>Viridiplantae</taxon>
        <taxon>Streptophyta</taxon>
        <taxon>Embryophyta</taxon>
        <taxon>Tracheophyta</taxon>
        <taxon>Spermatophyta</taxon>
        <taxon>Magnoliopsida</taxon>
        <taxon>eudicotyledons</taxon>
        <taxon>Gunneridae</taxon>
        <taxon>Pentapetalae</taxon>
        <taxon>rosids</taxon>
        <taxon>fabids</taxon>
        <taxon>Rosales</taxon>
        <taxon>Rhamnaceae</taxon>
        <taxon>Paliureae</taxon>
        <taxon>Ziziphus</taxon>
    </lineage>
</organism>
<reference evidence="1" key="1">
    <citation type="journal article" date="2021" name="Front. Plant Sci.">
        <title>Chromosome-Scale Genome Assembly for Chinese Sour Jujube and Insights Into Its Genome Evolution and Domestication Signature.</title>
        <authorList>
            <person name="Shen L.-Y."/>
            <person name="Luo H."/>
            <person name="Wang X.-L."/>
            <person name="Wang X.-M."/>
            <person name="Qiu X.-J."/>
            <person name="Liu H."/>
            <person name="Zhou S.-S."/>
            <person name="Jia K.-H."/>
            <person name="Nie S."/>
            <person name="Bao Y.-T."/>
            <person name="Zhang R.-G."/>
            <person name="Yun Q.-Z."/>
            <person name="Chai Y.-H."/>
            <person name="Lu J.-Y."/>
            <person name="Li Y."/>
            <person name="Zhao S.-W."/>
            <person name="Mao J.-F."/>
            <person name="Jia S.-G."/>
            <person name="Mao Y.-M."/>
        </authorList>
    </citation>
    <scope>NUCLEOTIDE SEQUENCE</scope>
    <source>
        <strain evidence="1">AT0</strain>
        <tissue evidence="1">Leaf</tissue>
    </source>
</reference>
<dbReference type="PANTHER" id="PTHR33103">
    <property type="entry name" value="OS01G0153900 PROTEIN"/>
    <property type="match status" value="1"/>
</dbReference>